<gene>
    <name evidence="2" type="ORF">QWY20_13000</name>
</gene>
<sequence length="99" mass="11782">MKPIRFLASAREDIRQEKSRYRSIHPELARRFQAAIEAATALIAEQPLAMQELDFSVRRWPLETFPHGVLYRVEEKYVLVLAVFHPSREPEKWHLRVRT</sequence>
<proteinExistence type="predicted"/>
<dbReference type="Pfam" id="PF05016">
    <property type="entry name" value="ParE_toxin"/>
    <property type="match status" value="1"/>
</dbReference>
<name>A0ABU7J7I9_9GAMM</name>
<comment type="caution">
    <text evidence="2">The sequence shown here is derived from an EMBL/GenBank/DDBJ whole genome shotgun (WGS) entry which is preliminary data.</text>
</comment>
<evidence type="ECO:0000313" key="2">
    <source>
        <dbReference type="EMBL" id="MEE2002374.1"/>
    </source>
</evidence>
<keyword evidence="3" id="KW-1185">Reference proteome</keyword>
<dbReference type="Proteomes" id="UP001336314">
    <property type="component" value="Unassembled WGS sequence"/>
</dbReference>
<protein>
    <submittedName>
        <fullName evidence="2">Type II toxin-antitoxin system RelE/ParE family toxin</fullName>
    </submittedName>
</protein>
<reference evidence="2 3" key="1">
    <citation type="submission" date="2023-07" db="EMBL/GenBank/DDBJ databases">
        <title>Alkalimonas sp., MEB108 novel, alkaliphilic bacterium isolated from Lonar Lake, India.</title>
        <authorList>
            <person name="Joshi A."/>
            <person name="Thite S."/>
        </authorList>
    </citation>
    <scope>NUCLEOTIDE SEQUENCE [LARGE SCALE GENOMIC DNA]</scope>
    <source>
        <strain evidence="2 3">MEB108</strain>
    </source>
</reference>
<dbReference type="Gene3D" id="3.30.2310.20">
    <property type="entry name" value="RelE-like"/>
    <property type="match status" value="1"/>
</dbReference>
<dbReference type="EMBL" id="JAUHLI010000012">
    <property type="protein sequence ID" value="MEE2002374.1"/>
    <property type="molecule type" value="Genomic_DNA"/>
</dbReference>
<evidence type="ECO:0000256" key="1">
    <source>
        <dbReference type="ARBA" id="ARBA00022649"/>
    </source>
</evidence>
<evidence type="ECO:0000313" key="3">
    <source>
        <dbReference type="Proteomes" id="UP001336314"/>
    </source>
</evidence>
<dbReference type="InterPro" id="IPR007712">
    <property type="entry name" value="RelE/ParE_toxin"/>
</dbReference>
<keyword evidence="1" id="KW-1277">Toxin-antitoxin system</keyword>
<dbReference type="InterPro" id="IPR035093">
    <property type="entry name" value="RelE/ParE_toxin_dom_sf"/>
</dbReference>
<accession>A0ABU7J7I9</accession>
<dbReference type="RefSeq" id="WP_330129442.1">
    <property type="nucleotide sequence ID" value="NZ_JAUHLI010000012.1"/>
</dbReference>
<organism evidence="2 3">
    <name type="scientific">Alkalimonas cellulosilytica</name>
    <dbReference type="NCBI Taxonomy" id="3058395"/>
    <lineage>
        <taxon>Bacteria</taxon>
        <taxon>Pseudomonadati</taxon>
        <taxon>Pseudomonadota</taxon>
        <taxon>Gammaproteobacteria</taxon>
        <taxon>Alkalimonas</taxon>
    </lineage>
</organism>